<comment type="caution">
    <text evidence="11">The sequence shown here is derived from an EMBL/GenBank/DDBJ whole genome shotgun (WGS) entry which is preliminary data.</text>
</comment>
<dbReference type="InterPro" id="IPR006710">
    <property type="entry name" value="Glyco_hydro_43"/>
</dbReference>
<evidence type="ECO:0000256" key="5">
    <source>
        <dbReference type="ARBA" id="ARBA00023157"/>
    </source>
</evidence>
<accession>A0ABS4ZIR1</accession>
<dbReference type="Proteomes" id="UP001519362">
    <property type="component" value="Unassembled WGS sequence"/>
</dbReference>
<evidence type="ECO:0000256" key="8">
    <source>
        <dbReference type="SAM" id="Phobius"/>
    </source>
</evidence>
<dbReference type="CDD" id="cd08983">
    <property type="entry name" value="GH43_Bt3655-like"/>
    <property type="match status" value="1"/>
</dbReference>
<sequence>MRERRKVMRSAVAFTAALGLGAATLAAAPAIAQEGEGPLAHYLFDQHDGQEVANAAGDAFGPAAVVRGQEGDWTDTSLTLRGGPKDGSGNFVRLPDEMLIGAESATISIEVKPSQAALDGWHFLWNFGGQTNQDEYFFSSLNQAQGSRTPLVGIKDAGDERLLQSSRTLAADEWVNVTSVIDGEANQAHFYIDGNLVMSGAMPHSPGAVEDQTFNTIGYAPWPDPLFAGEVASFRVYDRALGADEVASVERLDAEIHAEAFAAEAQGLVDALDIESEITTNTDIDLPTGGGKVTWTSSDESVVAADGTVFAPVEGGDAASATLTATADVRGYSAERVVDVTVTPSDESAQERIDRLAQRFVLPHVLASGVAIPAAPHGTVIDAVDTSANYADGVLTGSGETTVDVTFRDEATGATTVRSFEVDLLDDARELLAYDRNPTNAGEANNADIARSMHLALDGEPLFHGYGIFFAHIVEPPGPRGTRSDQLRSLIDPHVAYLDDRTFGVMSTRQTRGGGNDGTQASSVLLAQTDNLLDYTELGLLNLGVTSGVNEPAFAYDQTSGHYVVTWKNDVGAPYWATFDSFSVDAEVSAPVRGHIDLIGADAEGDISAFRSGNVLPVTHEVARGLEIRFNPIRNTDASWNDHIALQTGDAFDASALSEKIDLVYDDGSTNDLAIEWDAEAIAAIDTSQPGTYEVPGTVRQAEYHRPLADERADPMIVPFDFNGEQKFLMIATKDLHLDPTNNSGQPTGMPLRMADTIEELADEEKGLEIEVDLLKRGDRDVHHGTQYEGGIHDGVMTGCFWAPEIHTIDGKLSILFMPCYGNNPHYMSGRASIIQLMQDDEGNHLDPSDPASWTQTEHVLRADGSPLNDLEGISLDMSFIVDEGQGYYTWQMLGSVFIAKMDPSNPTRLTSDPVRIIAPEYAWDNMIAEGQNLFIRDGKVFMPYAASLVGDTYTTGLAWAESGADLTDPSVWERHVYPLHKSEPFEGEWLLGPGHGAWSYDADGNQIWVFHVRTHNKGLGGRDAFVHRVHWTSQGLPRFNMEREHELAPQFREVTTTVEVSGSAGGSDAVAEFLFVEEPADGVTVPNTGTGDGEAIVNGEAEWDNSSLVFNGDGTSQEPGDGTWVALPDDILVDVEQATIVTEFRADEEILNSWNFLWQIGGDNTSEHWFASARNSPRTVIKANGMNEAQASAPAIESDRWYSLASVIDGETISTYLDGKLVGQATTALTPADIAEQTMNTIGRAPYPDPLFAGAVSTFRAFDRALSAEEIDQINVDDAQIHADEISGYSATLLESIAPIELSDTHTQLPTYGGAVTWASQTDLVDINGAAAVAQLPAAGEDAAHGTLVASATVRGVTVSIEVDVTLVPQALPTDDYGYLMVHFIEDSAGYAEKIHLSVSRGNNPEQWDRLNGGEPILGSHLSTTGVRDPYITYSPETEKYYILGTDLRVFGGDDAGWGGWTDNYSTKINIWESDDLITWSEQRQFDVALDSSGEPDTDAPYMGMMWAPEATWVDDFYGEGDGAFVMYWSSMGEGDKNYHRVMWGATRDFTQDTWEFGGAFVDDGHFTIDTTMTQNDGKTYRVTKDNTTGRGLFMEVTDAERWWEDGTEWTVTQEQIGAEYAGGNPGGVEGPAIFQKHGEDVWYLYADVIPDIGYQPLISTDLDADEPWQLLDSPDFDLAPSTKHGGVIGLTKAQYDEIRQADAASVSAEVSAEVATGSDEDAIAAALPAEVAANLHFDRGTASFPVVWDIADVDTSTEGTFTVSGVLAGTLGANLNAWVGDDGSTEWDAEGKTPFSSTELTVEAEVSVVEGEISRGVPTEADLTDENRDPSLLEDGLEVRGGDALPATIVNREGQEVDAYAFSEPTALGTFIVEDGGIAPVAPEELEVGDHRFVVVYEDGSIAWDTFAVVTADAGTDADADAQAGSDAGASGDSDAGADAEAGSDAGASGDSDAGADAETGSDAGASGDSDAGADAVAGSDAGASGDSDAGADAVAGSDAGASGDSDAGADAEAGSDAGASGDSDAGADAEAGSDAGASGDSDAGADAEAGSDAGASAQAGSDGTPGPGGADADGDDLAPTGGSIAAMVIAAGLLFAAAGTAIVIRRRRVLS</sequence>
<comment type="pathway">
    <text evidence="1">Glycan metabolism; L-arabinan degradation.</text>
</comment>
<feature type="chain" id="PRO_5046584045" evidence="9">
    <location>
        <begin position="33"/>
        <end position="2114"/>
    </location>
</feature>
<gene>
    <name evidence="11" type="ORF">JOF34_001740</name>
</gene>
<dbReference type="InterPro" id="IPR013320">
    <property type="entry name" value="ConA-like_dom_sf"/>
</dbReference>
<keyword evidence="8" id="KW-0472">Membrane</keyword>
<feature type="signal peptide" evidence="9">
    <location>
        <begin position="1"/>
        <end position="32"/>
    </location>
</feature>
<keyword evidence="8" id="KW-1133">Transmembrane helix</keyword>
<evidence type="ECO:0000256" key="1">
    <source>
        <dbReference type="ARBA" id="ARBA00004834"/>
    </source>
</evidence>
<dbReference type="SUPFAM" id="SSF49899">
    <property type="entry name" value="Concanavalin A-like lectins/glucanases"/>
    <property type="match status" value="2"/>
</dbReference>
<keyword evidence="8" id="KW-0812">Transmembrane</keyword>
<comment type="similarity">
    <text evidence="2">Belongs to the glycosyl hydrolase 43 family.</text>
</comment>
<keyword evidence="3 9" id="KW-0732">Signal</keyword>
<evidence type="ECO:0000259" key="10">
    <source>
        <dbReference type="SMART" id="SM00560"/>
    </source>
</evidence>
<name>A0ABS4ZIR1_9MICO</name>
<keyword evidence="6" id="KW-0326">Glycosidase</keyword>
<evidence type="ECO:0000256" key="2">
    <source>
        <dbReference type="ARBA" id="ARBA00009865"/>
    </source>
</evidence>
<keyword evidence="4" id="KW-0378">Hydrolase</keyword>
<evidence type="ECO:0000256" key="4">
    <source>
        <dbReference type="ARBA" id="ARBA00022801"/>
    </source>
</evidence>
<dbReference type="EMBL" id="JAGIOL010000001">
    <property type="protein sequence ID" value="MBP2437154.1"/>
    <property type="molecule type" value="Genomic_DNA"/>
</dbReference>
<proteinExistence type="inferred from homology"/>
<evidence type="ECO:0000313" key="12">
    <source>
        <dbReference type="Proteomes" id="UP001519362"/>
    </source>
</evidence>
<organism evidence="11 12">
    <name type="scientific">Microbacterium amylolyticum</name>
    <dbReference type="NCBI Taxonomy" id="936337"/>
    <lineage>
        <taxon>Bacteria</taxon>
        <taxon>Bacillati</taxon>
        <taxon>Actinomycetota</taxon>
        <taxon>Actinomycetes</taxon>
        <taxon>Micrococcales</taxon>
        <taxon>Microbacteriaceae</taxon>
        <taxon>Microbacterium</taxon>
    </lineage>
</organism>
<dbReference type="PANTHER" id="PTHR43301">
    <property type="entry name" value="ARABINAN ENDO-1,5-ALPHA-L-ARABINOSIDASE"/>
    <property type="match status" value="1"/>
</dbReference>
<dbReference type="Pfam" id="PF07532">
    <property type="entry name" value="Big_4"/>
    <property type="match status" value="2"/>
</dbReference>
<reference evidence="11 12" key="1">
    <citation type="submission" date="2021-03" db="EMBL/GenBank/DDBJ databases">
        <title>Sequencing the genomes of 1000 actinobacteria strains.</title>
        <authorList>
            <person name="Klenk H.-P."/>
        </authorList>
    </citation>
    <scope>NUCLEOTIDE SEQUENCE [LARGE SCALE GENOMIC DNA]</scope>
    <source>
        <strain evidence="11 12">DSM 24221</strain>
    </source>
</reference>
<evidence type="ECO:0000256" key="3">
    <source>
        <dbReference type="ARBA" id="ARBA00022729"/>
    </source>
</evidence>
<evidence type="ECO:0000313" key="11">
    <source>
        <dbReference type="EMBL" id="MBP2437154.1"/>
    </source>
</evidence>
<dbReference type="InterPro" id="IPR006311">
    <property type="entry name" value="TAT_signal"/>
</dbReference>
<dbReference type="Pfam" id="PF04616">
    <property type="entry name" value="Glyco_hydro_43"/>
    <property type="match status" value="1"/>
</dbReference>
<dbReference type="InterPro" id="IPR046780">
    <property type="entry name" value="aBig_2"/>
</dbReference>
<dbReference type="RefSeq" id="WP_165134674.1">
    <property type="nucleotide sequence ID" value="NZ_CP049253.1"/>
</dbReference>
<dbReference type="InterPro" id="IPR050727">
    <property type="entry name" value="GH43_arabinanases"/>
</dbReference>
<feature type="domain" description="LamG-like jellyroll fold" evidence="10">
    <location>
        <begin position="103"/>
        <end position="244"/>
    </location>
</feature>
<protein>
    <submittedName>
        <fullName evidence="11">GH43 family beta-xylosidase</fullName>
    </submittedName>
</protein>
<evidence type="ECO:0000256" key="9">
    <source>
        <dbReference type="SAM" id="SignalP"/>
    </source>
</evidence>
<dbReference type="Pfam" id="PF20578">
    <property type="entry name" value="aBig_2"/>
    <property type="match status" value="1"/>
</dbReference>
<dbReference type="InterPro" id="IPR006558">
    <property type="entry name" value="LamG-like"/>
</dbReference>
<dbReference type="InterPro" id="IPR011081">
    <property type="entry name" value="Big_4"/>
</dbReference>
<feature type="domain" description="LamG-like jellyroll fold" evidence="10">
    <location>
        <begin position="1137"/>
        <end position="1270"/>
    </location>
</feature>
<dbReference type="PROSITE" id="PS51318">
    <property type="entry name" value="TAT"/>
    <property type="match status" value="1"/>
</dbReference>
<keyword evidence="5" id="KW-1015">Disulfide bond</keyword>
<dbReference type="SMART" id="SM00560">
    <property type="entry name" value="LamGL"/>
    <property type="match status" value="2"/>
</dbReference>
<keyword evidence="12" id="KW-1185">Reference proteome</keyword>
<feature type="region of interest" description="Disordered" evidence="7">
    <location>
        <begin position="1922"/>
        <end position="2082"/>
    </location>
</feature>
<evidence type="ECO:0000256" key="7">
    <source>
        <dbReference type="SAM" id="MobiDB-lite"/>
    </source>
</evidence>
<dbReference type="PANTHER" id="PTHR43301:SF3">
    <property type="entry name" value="ARABINAN ENDO-1,5-ALPHA-L-ARABINOSIDASE A-RELATED"/>
    <property type="match status" value="1"/>
</dbReference>
<dbReference type="Gene3D" id="2.60.120.200">
    <property type="match status" value="2"/>
</dbReference>
<feature type="transmembrane region" description="Helical" evidence="8">
    <location>
        <begin position="2087"/>
        <end position="2107"/>
    </location>
</feature>
<dbReference type="SUPFAM" id="SSF75005">
    <property type="entry name" value="Arabinanase/levansucrase/invertase"/>
    <property type="match status" value="2"/>
</dbReference>
<dbReference type="Pfam" id="PF13385">
    <property type="entry name" value="Laminin_G_3"/>
    <property type="match status" value="2"/>
</dbReference>
<dbReference type="InterPro" id="IPR023296">
    <property type="entry name" value="Glyco_hydro_beta-prop_sf"/>
</dbReference>
<feature type="compositionally biased region" description="Low complexity" evidence="7">
    <location>
        <begin position="1922"/>
        <end position="2065"/>
    </location>
</feature>
<dbReference type="Gene3D" id="2.115.10.20">
    <property type="entry name" value="Glycosyl hydrolase domain, family 43"/>
    <property type="match status" value="2"/>
</dbReference>
<evidence type="ECO:0000256" key="6">
    <source>
        <dbReference type="ARBA" id="ARBA00023295"/>
    </source>
</evidence>